<evidence type="ECO:0000313" key="4">
    <source>
        <dbReference type="Proteomes" id="UP000321820"/>
    </source>
</evidence>
<feature type="chain" id="PRO_5022943198" description="Secretin/TonB short N-terminal domain-containing protein" evidence="2">
    <location>
        <begin position="25"/>
        <end position="246"/>
    </location>
</feature>
<keyword evidence="4" id="KW-1185">Reference proteome</keyword>
<evidence type="ECO:0000256" key="2">
    <source>
        <dbReference type="SAM" id="SignalP"/>
    </source>
</evidence>
<dbReference type="AlphaFoldDB" id="A0A5B9EAE7"/>
<feature type="compositionally biased region" description="Low complexity" evidence="1">
    <location>
        <begin position="185"/>
        <end position="225"/>
    </location>
</feature>
<dbReference type="EMBL" id="CP042806">
    <property type="protein sequence ID" value="QEE28749.1"/>
    <property type="molecule type" value="Genomic_DNA"/>
</dbReference>
<reference evidence="3 4" key="1">
    <citation type="submission" date="2019-08" db="EMBL/GenBank/DDBJ databases">
        <title>Complete genome sequence of Terriglobus albidus strain ORNL.</title>
        <authorList>
            <person name="Podar M."/>
        </authorList>
    </citation>
    <scope>NUCLEOTIDE SEQUENCE [LARGE SCALE GENOMIC DNA]</scope>
    <source>
        <strain evidence="3 4">ORNL</strain>
    </source>
</reference>
<feature type="region of interest" description="Disordered" evidence="1">
    <location>
        <begin position="27"/>
        <end position="65"/>
    </location>
</feature>
<evidence type="ECO:0000256" key="1">
    <source>
        <dbReference type="SAM" id="MobiDB-lite"/>
    </source>
</evidence>
<dbReference type="Proteomes" id="UP000321820">
    <property type="component" value="Chromosome"/>
</dbReference>
<dbReference type="KEGG" id="talb:FTW19_12515"/>
<keyword evidence="2" id="KW-0732">Signal</keyword>
<dbReference type="OrthoDB" id="123205at2"/>
<feature type="signal peptide" evidence="2">
    <location>
        <begin position="1"/>
        <end position="24"/>
    </location>
</feature>
<accession>A0A5B9EAE7</accession>
<proteinExistence type="predicted"/>
<name>A0A5B9EAE7_9BACT</name>
<protein>
    <recommendedName>
        <fullName evidence="5">Secretin/TonB short N-terminal domain-containing protein</fullName>
    </recommendedName>
</protein>
<dbReference type="RefSeq" id="WP_147647939.1">
    <property type="nucleotide sequence ID" value="NZ_CP042806.1"/>
</dbReference>
<feature type="compositionally biased region" description="Polar residues" evidence="1">
    <location>
        <begin position="141"/>
        <end position="151"/>
    </location>
</feature>
<feature type="region of interest" description="Disordered" evidence="1">
    <location>
        <begin position="141"/>
        <end position="233"/>
    </location>
</feature>
<gene>
    <name evidence="3" type="ORF">FTW19_12515</name>
</gene>
<organism evidence="3 4">
    <name type="scientific">Terriglobus albidus</name>
    <dbReference type="NCBI Taxonomy" id="1592106"/>
    <lineage>
        <taxon>Bacteria</taxon>
        <taxon>Pseudomonadati</taxon>
        <taxon>Acidobacteriota</taxon>
        <taxon>Terriglobia</taxon>
        <taxon>Terriglobales</taxon>
        <taxon>Acidobacteriaceae</taxon>
        <taxon>Terriglobus</taxon>
    </lineage>
</organism>
<sequence length="246" mass="25763">MPRNPTVPGVFLVLLAALALSAQAQQNPPATLPATPPTSLAPAPAPVSQATPVPPAEPPSITADNGTLTVKTQNSSLNQILREISRKTGMSITGGVTEERVFGTYGPAPAGEVLRQLLDGTKSNMLYQEATASAPAHLTLTTRQGTVTPPNVFSAAADRSGNEDEPVIPRSDAVRPGPQPGPSGYGQPPQQPPGQQDGAQQPQQPSDSSTPDSNTQQPQQQQTPNGVKTPEQLLQQLMQMRQQTPK</sequence>
<evidence type="ECO:0008006" key="5">
    <source>
        <dbReference type="Google" id="ProtNLM"/>
    </source>
</evidence>
<evidence type="ECO:0000313" key="3">
    <source>
        <dbReference type="EMBL" id="QEE28749.1"/>
    </source>
</evidence>